<sequence>MSFIFRRFVKFFVSLGILAGLAFIVFYSGPVQRIFYPILYREYVFKYADQYQVDPLLVAAIIRKESRYAPTAVSPTGARGLMQIMPDTADWASKQLEIEFHQDMLFDPEYNIRMGCWYLRKLQDTFPDNLPVTLAPYNAGQGNVSRWLEEGIWNGELSQLDRIPFAETRTYVSTVLTYYRHYQRLYRGEKIRGDSNSIDIAAITNKITEKILIMISDKSGS</sequence>
<dbReference type="SUPFAM" id="SSF53955">
    <property type="entry name" value="Lysozyme-like"/>
    <property type="match status" value="1"/>
</dbReference>
<proteinExistence type="inferred from homology"/>
<comment type="similarity">
    <text evidence="1">Belongs to the transglycosylase Slt family.</text>
</comment>
<keyword evidence="4" id="KW-1185">Reference proteome</keyword>
<gene>
    <name evidence="3" type="ORF">NVS47_12320</name>
</gene>
<evidence type="ECO:0000256" key="1">
    <source>
        <dbReference type="ARBA" id="ARBA00007734"/>
    </source>
</evidence>
<dbReference type="Proteomes" id="UP001524944">
    <property type="component" value="Unassembled WGS sequence"/>
</dbReference>
<dbReference type="Gene3D" id="1.10.530.10">
    <property type="match status" value="1"/>
</dbReference>
<dbReference type="Pfam" id="PF01464">
    <property type="entry name" value="SLT"/>
    <property type="match status" value="1"/>
</dbReference>
<protein>
    <submittedName>
        <fullName evidence="3">Lytic transglycosylase domain-containing protein</fullName>
    </submittedName>
</protein>
<name>A0ABT1Y5X8_9FIRM</name>
<accession>A0ABT1Y5X8</accession>
<reference evidence="3 4" key="1">
    <citation type="submission" date="2022-08" db="EMBL/GenBank/DDBJ databases">
        <title>Proteogenomics of the novel Dehalobacterium formicoaceticum strain EZ94 highlights a key role of methyltransferases during anaerobic dichloromethane degradation.</title>
        <authorList>
            <person name="Wasmund K."/>
        </authorList>
    </citation>
    <scope>NUCLEOTIDE SEQUENCE [LARGE SCALE GENOMIC DNA]</scope>
    <source>
        <strain evidence="3 4">EZ94</strain>
    </source>
</reference>
<organism evidence="3 4">
    <name type="scientific">Dehalobacterium formicoaceticum</name>
    <dbReference type="NCBI Taxonomy" id="51515"/>
    <lineage>
        <taxon>Bacteria</taxon>
        <taxon>Bacillati</taxon>
        <taxon>Bacillota</taxon>
        <taxon>Clostridia</taxon>
        <taxon>Eubacteriales</taxon>
        <taxon>Peptococcaceae</taxon>
        <taxon>Dehalobacterium</taxon>
    </lineage>
</organism>
<dbReference type="EMBL" id="JANPWE010000006">
    <property type="protein sequence ID" value="MCR6546287.1"/>
    <property type="molecule type" value="Genomic_DNA"/>
</dbReference>
<evidence type="ECO:0000259" key="2">
    <source>
        <dbReference type="Pfam" id="PF01464"/>
    </source>
</evidence>
<dbReference type="InterPro" id="IPR008258">
    <property type="entry name" value="Transglycosylase_SLT_dom_1"/>
</dbReference>
<comment type="caution">
    <text evidence="3">The sequence shown here is derived from an EMBL/GenBank/DDBJ whole genome shotgun (WGS) entry which is preliminary data.</text>
</comment>
<dbReference type="CDD" id="cd16896">
    <property type="entry name" value="LT_Slt70-like"/>
    <property type="match status" value="1"/>
</dbReference>
<dbReference type="InterPro" id="IPR023346">
    <property type="entry name" value="Lysozyme-like_dom_sf"/>
</dbReference>
<evidence type="ECO:0000313" key="4">
    <source>
        <dbReference type="Proteomes" id="UP001524944"/>
    </source>
</evidence>
<evidence type="ECO:0000313" key="3">
    <source>
        <dbReference type="EMBL" id="MCR6546287.1"/>
    </source>
</evidence>
<feature type="domain" description="Transglycosylase SLT" evidence="2">
    <location>
        <begin position="42"/>
        <end position="150"/>
    </location>
</feature>
<dbReference type="RefSeq" id="WP_257913803.1">
    <property type="nucleotide sequence ID" value="NZ_JANPWE010000006.1"/>
</dbReference>
<dbReference type="InterPro" id="IPR000189">
    <property type="entry name" value="Transglyc_AS"/>
</dbReference>
<dbReference type="PANTHER" id="PTHR37423:SF5">
    <property type="entry name" value="SOLUBLE LYTIC MUREIN TRANSGLYCOSYLASE"/>
    <property type="match status" value="1"/>
</dbReference>
<dbReference type="PROSITE" id="PS00922">
    <property type="entry name" value="TRANSGLYCOSYLASE"/>
    <property type="match status" value="1"/>
</dbReference>
<dbReference type="PANTHER" id="PTHR37423">
    <property type="entry name" value="SOLUBLE LYTIC MUREIN TRANSGLYCOSYLASE-RELATED"/>
    <property type="match status" value="1"/>
</dbReference>